<keyword evidence="10" id="KW-1185">Reference proteome</keyword>
<sequence>MVTNASAILAAQYGTNPFATVFGTNPGTSSSINSGTLTGMTGGSATLSPTVAARVQQALAGQRGNIDLLNANLTSTQTRLSGLGQLQSALDTFEALAESLAGAGLSTAASTSSRGVLTAVTSAAAKPGRYDVDVSQLAQGQVLNSGTQPTAGSTIGSGMAATVKLEWGTLGEEGFQASAGSARTITIDSNNNTLDGIAAALKEAGVNATVVRSNGGYALQVNGKEGATQTLSISVSGDAALAAAIGFDPERPQAGGMTQAQAAQDAIVTISGKEYRRSTNTIDDAIEGVTITLTGKGETRLAITQDSSQIAKNVAAFVEGYNKMSDTLAVLQDGALSGDQALSRVSSQLGALMRIGGAGASSQALADIGLSRDADGKLVLDEIKLKAAIADDPEAVARLFTDEGTGLADRIDQRLGALTAENGLIRRAQDRTTRDLDLLTDRRERLAQSLTAQAQALAQMYTIQEQMGGTGTLLDLLG</sequence>
<dbReference type="InterPro" id="IPR003481">
    <property type="entry name" value="FliD_N"/>
</dbReference>
<feature type="domain" description="Flagellar hook-associated protein 2 C-terminal" evidence="7">
    <location>
        <begin position="263"/>
        <end position="463"/>
    </location>
</feature>
<evidence type="ECO:0000313" key="9">
    <source>
        <dbReference type="EMBL" id="QBI02485.1"/>
    </source>
</evidence>
<reference evidence="9 10" key="2">
    <citation type="submission" date="2019-02" db="EMBL/GenBank/DDBJ databases">
        <title>Draft Genome Sequences of Six Type Strains of the Genus Massilia.</title>
        <authorList>
            <person name="Miess H."/>
            <person name="Frediansyhah A."/>
            <person name="Gross H."/>
        </authorList>
    </citation>
    <scope>NUCLEOTIDE SEQUENCE [LARGE SCALE GENOMIC DNA]</scope>
    <source>
        <strain evidence="9 10">DSM 17472</strain>
    </source>
</reference>
<keyword evidence="8" id="KW-0282">Flagellum</keyword>
<comment type="subunit">
    <text evidence="2 5">Homopentamer.</text>
</comment>
<dbReference type="InterPro" id="IPR040026">
    <property type="entry name" value="FliD"/>
</dbReference>
<evidence type="ECO:0000256" key="4">
    <source>
        <dbReference type="ARBA" id="ARBA00023143"/>
    </source>
</evidence>
<keyword evidence="8" id="KW-0969">Cilium</keyword>
<comment type="similarity">
    <text evidence="1 5">Belongs to the FliD family.</text>
</comment>
<evidence type="ECO:0000259" key="7">
    <source>
        <dbReference type="Pfam" id="PF07195"/>
    </source>
</evidence>
<gene>
    <name evidence="8" type="primary">fliD</name>
    <name evidence="9" type="ORF">EYF70_17800</name>
    <name evidence="8" type="ORF">GCM10007387_25480</name>
</gene>
<keyword evidence="3" id="KW-0175">Coiled coil</keyword>
<evidence type="ECO:0000256" key="1">
    <source>
        <dbReference type="ARBA" id="ARBA00009764"/>
    </source>
</evidence>
<reference evidence="8" key="3">
    <citation type="submission" date="2022-12" db="EMBL/GenBank/DDBJ databases">
        <authorList>
            <person name="Sun Q."/>
            <person name="Kim S."/>
        </authorList>
    </citation>
    <scope>NUCLEOTIDE SEQUENCE</scope>
    <source>
        <strain evidence="8">KCTC 12343</strain>
    </source>
</reference>
<evidence type="ECO:0000256" key="2">
    <source>
        <dbReference type="ARBA" id="ARBA00011255"/>
    </source>
</evidence>
<dbReference type="Pfam" id="PF02465">
    <property type="entry name" value="FliD_N"/>
    <property type="match status" value="1"/>
</dbReference>
<dbReference type="Pfam" id="PF07195">
    <property type="entry name" value="FliD_C"/>
    <property type="match status" value="1"/>
</dbReference>
<dbReference type="InterPro" id="IPR010809">
    <property type="entry name" value="FliD_C"/>
</dbReference>
<dbReference type="EMBL" id="CP036401">
    <property type="protein sequence ID" value="QBI02485.1"/>
    <property type="molecule type" value="Genomic_DNA"/>
</dbReference>
<dbReference type="Proteomes" id="UP000628442">
    <property type="component" value="Unassembled WGS sequence"/>
</dbReference>
<dbReference type="PANTHER" id="PTHR30288">
    <property type="entry name" value="FLAGELLAR CAP/ASSEMBLY PROTEIN FLID"/>
    <property type="match status" value="1"/>
</dbReference>
<comment type="function">
    <text evidence="5">Required for morphogenesis and for the elongation of the flagellar filament by facilitating polymerization of the flagellin monomers at the tip of growing filament. Forms a capping structure, which prevents flagellin subunits (transported through the central channel of the flagellum) from leaking out without polymerization at the distal end.</text>
</comment>
<accession>A0A411X0U3</accession>
<dbReference type="OrthoDB" id="8771769at2"/>
<dbReference type="PANTHER" id="PTHR30288:SF0">
    <property type="entry name" value="FLAGELLAR HOOK-ASSOCIATED PROTEIN 2"/>
    <property type="match status" value="1"/>
</dbReference>
<evidence type="ECO:0000313" key="11">
    <source>
        <dbReference type="Proteomes" id="UP000628442"/>
    </source>
</evidence>
<evidence type="ECO:0000259" key="6">
    <source>
        <dbReference type="Pfam" id="PF02465"/>
    </source>
</evidence>
<dbReference type="GO" id="GO:0071973">
    <property type="term" value="P:bacterial-type flagellum-dependent cell motility"/>
    <property type="evidence" value="ECO:0007669"/>
    <property type="project" value="TreeGrafter"/>
</dbReference>
<feature type="domain" description="Flagellar hook-associated protein 2 N-terminal" evidence="6">
    <location>
        <begin position="55"/>
        <end position="141"/>
    </location>
</feature>
<dbReference type="EMBL" id="BMWV01000005">
    <property type="protein sequence ID" value="GGY42407.1"/>
    <property type="molecule type" value="Genomic_DNA"/>
</dbReference>
<name>A0A411X0U3_9BURK</name>
<evidence type="ECO:0000313" key="8">
    <source>
        <dbReference type="EMBL" id="GGY42407.1"/>
    </source>
</evidence>
<protein>
    <recommendedName>
        <fullName evidence="5">Flagellar hook-associated protein 2</fullName>
        <shortName evidence="5">HAP2</shortName>
    </recommendedName>
    <alternativeName>
        <fullName evidence="5">Flagellar cap protein</fullName>
    </alternativeName>
</protein>
<dbReference type="AlphaFoldDB" id="A0A411X0U3"/>
<evidence type="ECO:0000256" key="5">
    <source>
        <dbReference type="RuleBase" id="RU362066"/>
    </source>
</evidence>
<dbReference type="GO" id="GO:0009421">
    <property type="term" value="C:bacterial-type flagellum filament cap"/>
    <property type="evidence" value="ECO:0007669"/>
    <property type="project" value="InterPro"/>
</dbReference>
<dbReference type="GO" id="GO:0005576">
    <property type="term" value="C:extracellular region"/>
    <property type="evidence" value="ECO:0007669"/>
    <property type="project" value="UniProtKB-SubCell"/>
</dbReference>
<reference evidence="8" key="1">
    <citation type="journal article" date="2014" name="Int. J. Syst. Evol. Microbiol.">
        <title>Complete genome sequence of Corynebacterium casei LMG S-19264T (=DSM 44701T), isolated from a smear-ripened cheese.</title>
        <authorList>
            <consortium name="US DOE Joint Genome Institute (JGI-PGF)"/>
            <person name="Walter F."/>
            <person name="Albersmeier A."/>
            <person name="Kalinowski J."/>
            <person name="Ruckert C."/>
        </authorList>
    </citation>
    <scope>NUCLEOTIDE SEQUENCE</scope>
    <source>
        <strain evidence="8">KCTC 12343</strain>
    </source>
</reference>
<evidence type="ECO:0000256" key="3">
    <source>
        <dbReference type="ARBA" id="ARBA00023054"/>
    </source>
</evidence>
<comment type="subcellular location">
    <subcellularLocation>
        <location evidence="5">Secreted</location>
    </subcellularLocation>
    <subcellularLocation>
        <location evidence="5">Bacterial flagellum</location>
    </subcellularLocation>
</comment>
<organism evidence="8 11">
    <name type="scientific">Pseudoduganella albidiflava</name>
    <dbReference type="NCBI Taxonomy" id="321983"/>
    <lineage>
        <taxon>Bacteria</taxon>
        <taxon>Pseudomonadati</taxon>
        <taxon>Pseudomonadota</taxon>
        <taxon>Betaproteobacteria</taxon>
        <taxon>Burkholderiales</taxon>
        <taxon>Oxalobacteraceae</taxon>
        <taxon>Telluria group</taxon>
        <taxon>Pseudoduganella</taxon>
    </lineage>
</organism>
<dbReference type="Proteomes" id="UP000292307">
    <property type="component" value="Chromosome"/>
</dbReference>
<dbReference type="RefSeq" id="WP_131146597.1">
    <property type="nucleotide sequence ID" value="NZ_BMWV01000005.1"/>
</dbReference>
<dbReference type="GO" id="GO:0009424">
    <property type="term" value="C:bacterial-type flagellum hook"/>
    <property type="evidence" value="ECO:0007669"/>
    <property type="project" value="UniProtKB-UniRule"/>
</dbReference>
<keyword evidence="5" id="KW-0964">Secreted</keyword>
<keyword evidence="4 5" id="KW-0975">Bacterial flagellum</keyword>
<keyword evidence="8" id="KW-0966">Cell projection</keyword>
<proteinExistence type="inferred from homology"/>
<dbReference type="GO" id="GO:0007155">
    <property type="term" value="P:cell adhesion"/>
    <property type="evidence" value="ECO:0007669"/>
    <property type="project" value="InterPro"/>
</dbReference>
<evidence type="ECO:0000313" key="10">
    <source>
        <dbReference type="Proteomes" id="UP000292307"/>
    </source>
</evidence>